<dbReference type="InterPro" id="IPR016039">
    <property type="entry name" value="Thiolase-like"/>
</dbReference>
<dbReference type="InterPro" id="IPR002155">
    <property type="entry name" value="Thiolase"/>
</dbReference>
<gene>
    <name evidence="10" type="ORF">FC84_GL000796</name>
</gene>
<dbReference type="Gene3D" id="3.40.47.10">
    <property type="match status" value="2"/>
</dbReference>
<evidence type="ECO:0000256" key="4">
    <source>
        <dbReference type="ARBA" id="ARBA00023315"/>
    </source>
</evidence>
<comment type="caution">
    <text evidence="10">The sequence shown here is derived from an EMBL/GenBank/DDBJ whole genome shotgun (WGS) entry which is preliminary data.</text>
</comment>
<protein>
    <recommendedName>
        <fullName evidence="2">acetyl-CoA C-acetyltransferase</fullName>
        <ecNumber evidence="2">2.3.1.9</ecNumber>
    </recommendedName>
    <alternativeName>
        <fullName evidence="5">Acetoacetyl-CoA thiolase</fullName>
    </alternativeName>
</protein>
<evidence type="ECO:0000313" key="11">
    <source>
        <dbReference type="Proteomes" id="UP000051813"/>
    </source>
</evidence>
<evidence type="ECO:0000256" key="3">
    <source>
        <dbReference type="ARBA" id="ARBA00022679"/>
    </source>
</evidence>
<organism evidence="10 11">
    <name type="scientific">Lapidilactobacillus dextrinicus DSM 20335</name>
    <dbReference type="NCBI Taxonomy" id="1423738"/>
    <lineage>
        <taxon>Bacteria</taxon>
        <taxon>Bacillati</taxon>
        <taxon>Bacillota</taxon>
        <taxon>Bacilli</taxon>
        <taxon>Lactobacillales</taxon>
        <taxon>Lactobacillaceae</taxon>
        <taxon>Lapidilactobacillus</taxon>
    </lineage>
</organism>
<keyword evidence="3 7" id="KW-0808">Transferase</keyword>
<evidence type="ECO:0000259" key="8">
    <source>
        <dbReference type="Pfam" id="PF00108"/>
    </source>
</evidence>
<evidence type="ECO:0000256" key="7">
    <source>
        <dbReference type="RuleBase" id="RU003557"/>
    </source>
</evidence>
<dbReference type="PIRSF" id="PIRSF000429">
    <property type="entry name" value="Ac-CoA_Ac_transf"/>
    <property type="match status" value="1"/>
</dbReference>
<dbReference type="Pfam" id="PF00108">
    <property type="entry name" value="Thiolase_N"/>
    <property type="match status" value="1"/>
</dbReference>
<feature type="active site" description="Proton acceptor" evidence="6">
    <location>
        <position position="363"/>
    </location>
</feature>
<evidence type="ECO:0000256" key="6">
    <source>
        <dbReference type="PIRSR" id="PIRSR000429-1"/>
    </source>
</evidence>
<dbReference type="PATRIC" id="fig|1423738.3.peg.805"/>
<dbReference type="EMBL" id="AYYK01000016">
    <property type="protein sequence ID" value="KRM78538.1"/>
    <property type="molecule type" value="Genomic_DNA"/>
</dbReference>
<dbReference type="PANTHER" id="PTHR18919:SF107">
    <property type="entry name" value="ACETYL-COA ACETYLTRANSFERASE, CYTOSOLIC"/>
    <property type="match status" value="1"/>
</dbReference>
<dbReference type="InterPro" id="IPR020610">
    <property type="entry name" value="Thiolase_AS"/>
</dbReference>
<evidence type="ECO:0000259" key="9">
    <source>
        <dbReference type="Pfam" id="PF02803"/>
    </source>
</evidence>
<dbReference type="PANTHER" id="PTHR18919">
    <property type="entry name" value="ACETYL-COA C-ACYLTRANSFERASE"/>
    <property type="match status" value="1"/>
</dbReference>
<dbReference type="CDD" id="cd00751">
    <property type="entry name" value="thiolase"/>
    <property type="match status" value="1"/>
</dbReference>
<dbReference type="STRING" id="1423738.FC84_GL000796"/>
<dbReference type="NCBIfam" id="TIGR01930">
    <property type="entry name" value="AcCoA-C-Actrans"/>
    <property type="match status" value="1"/>
</dbReference>
<reference evidence="10 11" key="1">
    <citation type="journal article" date="2015" name="Genome Announc.">
        <title>Expanding the biotechnology potential of lactobacilli through comparative genomics of 213 strains and associated genera.</title>
        <authorList>
            <person name="Sun Z."/>
            <person name="Harris H.M."/>
            <person name="McCann A."/>
            <person name="Guo C."/>
            <person name="Argimon S."/>
            <person name="Zhang W."/>
            <person name="Yang X."/>
            <person name="Jeffery I.B."/>
            <person name="Cooney J.C."/>
            <person name="Kagawa T.F."/>
            <person name="Liu W."/>
            <person name="Song Y."/>
            <person name="Salvetti E."/>
            <person name="Wrobel A."/>
            <person name="Rasinkangas P."/>
            <person name="Parkhill J."/>
            <person name="Rea M.C."/>
            <person name="O'Sullivan O."/>
            <person name="Ritari J."/>
            <person name="Douillard F.P."/>
            <person name="Paul Ross R."/>
            <person name="Yang R."/>
            <person name="Briner A.E."/>
            <person name="Felis G.E."/>
            <person name="de Vos W.M."/>
            <person name="Barrangou R."/>
            <person name="Klaenhammer T.R."/>
            <person name="Caufield P.W."/>
            <person name="Cui Y."/>
            <person name="Zhang H."/>
            <person name="O'Toole P.W."/>
        </authorList>
    </citation>
    <scope>NUCLEOTIDE SEQUENCE [LARGE SCALE GENOMIC DNA]</scope>
    <source>
        <strain evidence="10 11">DSM 20335</strain>
    </source>
</reference>
<dbReference type="Proteomes" id="UP000051813">
    <property type="component" value="Unassembled WGS sequence"/>
</dbReference>
<dbReference type="GO" id="GO:0003985">
    <property type="term" value="F:acetyl-CoA C-acetyltransferase activity"/>
    <property type="evidence" value="ECO:0007669"/>
    <property type="project" value="UniProtKB-EC"/>
</dbReference>
<feature type="active site" description="Acyl-thioester intermediate" evidence="6">
    <location>
        <position position="106"/>
    </location>
</feature>
<dbReference type="PROSITE" id="PS00099">
    <property type="entry name" value="THIOLASE_3"/>
    <property type="match status" value="1"/>
</dbReference>
<dbReference type="InterPro" id="IPR020617">
    <property type="entry name" value="Thiolase_C"/>
</dbReference>
<evidence type="ECO:0000256" key="5">
    <source>
        <dbReference type="ARBA" id="ARBA00030755"/>
    </source>
</evidence>
<keyword evidence="11" id="KW-1185">Reference proteome</keyword>
<feature type="domain" description="Thiolase C-terminal" evidence="9">
    <location>
        <begin position="286"/>
        <end position="404"/>
    </location>
</feature>
<proteinExistence type="inferred from homology"/>
<dbReference type="Pfam" id="PF02803">
    <property type="entry name" value="Thiolase_C"/>
    <property type="match status" value="1"/>
</dbReference>
<dbReference type="SUPFAM" id="SSF53901">
    <property type="entry name" value="Thiolase-like"/>
    <property type="match status" value="2"/>
</dbReference>
<comment type="similarity">
    <text evidence="1 7">Belongs to the thiolase-like superfamily. Thiolase family.</text>
</comment>
<feature type="domain" description="Thiolase N-terminal" evidence="8">
    <location>
        <begin position="22"/>
        <end position="277"/>
    </location>
</feature>
<feature type="active site" description="Proton acceptor" evidence="6">
    <location>
        <position position="393"/>
    </location>
</feature>
<name>A0A0R2BH91_9LACO</name>
<dbReference type="PROSITE" id="PS00098">
    <property type="entry name" value="THIOLASE_1"/>
    <property type="match status" value="1"/>
</dbReference>
<evidence type="ECO:0000256" key="1">
    <source>
        <dbReference type="ARBA" id="ARBA00010982"/>
    </source>
</evidence>
<keyword evidence="4 7" id="KW-0012">Acyltransferase</keyword>
<dbReference type="AlphaFoldDB" id="A0A0R2BH91"/>
<evidence type="ECO:0000313" key="10">
    <source>
        <dbReference type="EMBL" id="KRM78538.1"/>
    </source>
</evidence>
<evidence type="ECO:0000256" key="2">
    <source>
        <dbReference type="ARBA" id="ARBA00012705"/>
    </source>
</evidence>
<dbReference type="InterPro" id="IPR020616">
    <property type="entry name" value="Thiolase_N"/>
</dbReference>
<sequence length="410" mass="43093">MTGKVTSSYISKLREIRYLEKVVIVAAKRTAIGKYLGQFKDVSAVELGVACLKGLLSEVNGAAEQVQQVLLGNVYSAGLGQNPARQVAILSGLQNSVTATTINDVCGSSLKALHFGQQALQLGEVQAVVVGGIESMSNTPLLLQRPAKKQPIDREGELKDSLFNDGLTDALTGEGMGVQVERIAQQEGITRQQQDEFALKSQQKAAQASANQAFAPEIVPVVVNGVEVVKDEAIRPNTTLAGLAGLKPAFAADGTITAGNASPLNDGASMVLLATEEFAKQQQWPILAYVKEFAEVGTSSELFGITPIAAVQQVLANAQLTMGQIDVVELNEAFAAQALIVQQTLQIPEEKLNPFGGATALGHPLAATGTRMVTTLLNIMQQQQLNNGIATLCIGGGQGIALRLSREGLA</sequence>
<accession>A0A0R2BH91</accession>
<dbReference type="EC" id="2.3.1.9" evidence="2"/>
<dbReference type="InterPro" id="IPR020615">
    <property type="entry name" value="Thiolase_acyl_enz_int_AS"/>
</dbReference>